<feature type="domain" description="GtrA/DPMS transmembrane" evidence="7">
    <location>
        <begin position="17"/>
        <end position="132"/>
    </location>
</feature>
<evidence type="ECO:0000256" key="6">
    <source>
        <dbReference type="SAM" id="Phobius"/>
    </source>
</evidence>
<accession>A0A1Z5II96</accession>
<feature type="transmembrane region" description="Helical" evidence="6">
    <location>
        <begin position="82"/>
        <end position="105"/>
    </location>
</feature>
<dbReference type="GO" id="GO:0005886">
    <property type="term" value="C:plasma membrane"/>
    <property type="evidence" value="ECO:0007669"/>
    <property type="project" value="TreeGrafter"/>
</dbReference>
<sequence>MDKPIKTFYAKYGEALRYLIVGGLTTLINLVIFFCLTHLSIPWFWANIAAWFLSVLFAFIANKKLVFSSSNTSASVVLKQSVSFFALRGASLLVDTAILFVGLNLLHGSPLIVKIIDQVVVIALNYVFSKHIFA</sequence>
<dbReference type="Pfam" id="PF04138">
    <property type="entry name" value="GtrA_DPMS_TM"/>
    <property type="match status" value="1"/>
</dbReference>
<comment type="caution">
    <text evidence="8">The sequence shown here is derived from an EMBL/GenBank/DDBJ whole genome shotgun (WGS) entry which is preliminary data.</text>
</comment>
<reference evidence="8 9" key="1">
    <citation type="submission" date="2015-11" db="EMBL/GenBank/DDBJ databases">
        <title>Draft genome sequences of new species of the genus Lactobacillus isolated from orchardgrass silage.</title>
        <authorList>
            <person name="Tohno M."/>
            <person name="Tanizawa Y."/>
            <person name="Arita M."/>
        </authorList>
    </citation>
    <scope>NUCLEOTIDE SEQUENCE [LARGE SCALE GENOMIC DNA]</scope>
    <source>
        <strain evidence="8 9">IWT126</strain>
    </source>
</reference>
<dbReference type="EMBL" id="BCMG01000007">
    <property type="protein sequence ID" value="GAX01473.1"/>
    <property type="molecule type" value="Genomic_DNA"/>
</dbReference>
<feature type="transmembrane region" description="Helical" evidence="6">
    <location>
        <begin position="15"/>
        <end position="36"/>
    </location>
</feature>
<keyword evidence="4 6" id="KW-1133">Transmembrane helix</keyword>
<proteinExistence type="inferred from homology"/>
<dbReference type="AlphaFoldDB" id="A0A1Z5II96"/>
<organism evidence="8 9">
    <name type="scientific">Secundilactobacillus silagei JCM 19001</name>
    <dbReference type="NCBI Taxonomy" id="1302250"/>
    <lineage>
        <taxon>Bacteria</taxon>
        <taxon>Bacillati</taxon>
        <taxon>Bacillota</taxon>
        <taxon>Bacilli</taxon>
        <taxon>Lactobacillales</taxon>
        <taxon>Lactobacillaceae</taxon>
        <taxon>Secundilactobacillus</taxon>
    </lineage>
</organism>
<dbReference type="PANTHER" id="PTHR38459:SF5">
    <property type="entry name" value="CELL WALL TEICHOIC ACID GLYCOSYLATION PROTEIN GTCA"/>
    <property type="match status" value="1"/>
</dbReference>
<dbReference type="STRING" id="1302250.GCA_001313225_01201"/>
<comment type="subcellular location">
    <subcellularLocation>
        <location evidence="1">Membrane</location>
        <topology evidence="1">Multi-pass membrane protein</topology>
    </subcellularLocation>
</comment>
<evidence type="ECO:0000313" key="9">
    <source>
        <dbReference type="Proteomes" id="UP000198402"/>
    </source>
</evidence>
<name>A0A1Z5II96_9LACO</name>
<dbReference type="PANTHER" id="PTHR38459">
    <property type="entry name" value="PROPHAGE BACTOPRENOL-LINKED GLUCOSE TRANSLOCASE HOMOLOG"/>
    <property type="match status" value="1"/>
</dbReference>
<evidence type="ECO:0000256" key="2">
    <source>
        <dbReference type="ARBA" id="ARBA00009399"/>
    </source>
</evidence>
<evidence type="ECO:0000259" key="7">
    <source>
        <dbReference type="Pfam" id="PF04138"/>
    </source>
</evidence>
<dbReference type="OrthoDB" id="361483at2"/>
<gene>
    <name evidence="8" type="ORF">IWT126_01514</name>
</gene>
<evidence type="ECO:0000313" key="8">
    <source>
        <dbReference type="EMBL" id="GAX01473.1"/>
    </source>
</evidence>
<evidence type="ECO:0000256" key="1">
    <source>
        <dbReference type="ARBA" id="ARBA00004141"/>
    </source>
</evidence>
<comment type="similarity">
    <text evidence="2">Belongs to the GtrA family.</text>
</comment>
<keyword evidence="3 6" id="KW-0812">Transmembrane</keyword>
<feature type="transmembrane region" description="Helical" evidence="6">
    <location>
        <begin position="42"/>
        <end position="61"/>
    </location>
</feature>
<dbReference type="Proteomes" id="UP000198402">
    <property type="component" value="Unassembled WGS sequence"/>
</dbReference>
<evidence type="ECO:0000256" key="3">
    <source>
        <dbReference type="ARBA" id="ARBA00022692"/>
    </source>
</evidence>
<dbReference type="GO" id="GO:0000271">
    <property type="term" value="P:polysaccharide biosynthetic process"/>
    <property type="evidence" value="ECO:0007669"/>
    <property type="project" value="InterPro"/>
</dbReference>
<evidence type="ECO:0000256" key="5">
    <source>
        <dbReference type="ARBA" id="ARBA00023136"/>
    </source>
</evidence>
<protein>
    <submittedName>
        <fullName evidence="8">Cell wall teichoic acid glycosylation protein</fullName>
    </submittedName>
</protein>
<dbReference type="InterPro" id="IPR007267">
    <property type="entry name" value="GtrA_DPMS_TM"/>
</dbReference>
<keyword evidence="5 6" id="KW-0472">Membrane</keyword>
<keyword evidence="9" id="KW-1185">Reference proteome</keyword>
<evidence type="ECO:0000256" key="4">
    <source>
        <dbReference type="ARBA" id="ARBA00022989"/>
    </source>
</evidence>
<dbReference type="InterPro" id="IPR051401">
    <property type="entry name" value="GtrA_CellWall_Glycosyl"/>
</dbReference>
<dbReference type="RefSeq" id="WP_089136793.1">
    <property type="nucleotide sequence ID" value="NZ_BCMG01000007.1"/>
</dbReference>